<name>A0A7Y6M0T1_9ACTN</name>
<dbReference type="Proteomes" id="UP000586042">
    <property type="component" value="Unassembled WGS sequence"/>
</dbReference>
<feature type="transmembrane region" description="Helical" evidence="1">
    <location>
        <begin position="149"/>
        <end position="176"/>
    </location>
</feature>
<keyword evidence="1" id="KW-0472">Membrane</keyword>
<feature type="transmembrane region" description="Helical" evidence="1">
    <location>
        <begin position="113"/>
        <end position="137"/>
    </location>
</feature>
<sequence>MAKAMISLYPKAWRQRYGEEVADVIDARPARVRTVVDLVVGAADAWLHHRRVPGAGPLRVPLATILACAGAGLLLLWNPGMRDAADLASLHGVWAEAAGRGMLAEQLHGLARLLYATAAAAAVLSVVPLVFTCLTAMRRSGDRVTRITAGRIFVTAVLLAVPVAMIGLGFVGMAFLDIGYPVGPLGEAMVGGFLVPIIMATVLALPMMAMGVPSLGSYVRGTGRILMGAAVTNAAAWLCVVVLLAMGLEQASWSFVGIMAVSAFVSMYMAALVVRNAWGRGRTVLDRLKPA</sequence>
<protein>
    <submittedName>
        <fullName evidence="2">Uncharacterized protein</fullName>
    </submittedName>
</protein>
<keyword evidence="1" id="KW-1133">Transmembrane helix</keyword>
<feature type="transmembrane region" description="Helical" evidence="1">
    <location>
        <begin position="188"/>
        <end position="213"/>
    </location>
</feature>
<gene>
    <name evidence="2" type="ORF">HTZ77_02665</name>
</gene>
<feature type="transmembrane region" description="Helical" evidence="1">
    <location>
        <begin position="225"/>
        <end position="247"/>
    </location>
</feature>
<reference evidence="2 3" key="1">
    <citation type="submission" date="2020-06" db="EMBL/GenBank/DDBJ databases">
        <title>Nonomuraea sp. SMC257, a novel actinomycete isolated from soil.</title>
        <authorList>
            <person name="Chanama M."/>
        </authorList>
    </citation>
    <scope>NUCLEOTIDE SEQUENCE [LARGE SCALE GENOMIC DNA]</scope>
    <source>
        <strain evidence="2 3">SMC257</strain>
    </source>
</reference>
<proteinExistence type="predicted"/>
<comment type="caution">
    <text evidence="2">The sequence shown here is derived from an EMBL/GenBank/DDBJ whole genome shotgun (WGS) entry which is preliminary data.</text>
</comment>
<evidence type="ECO:0000256" key="1">
    <source>
        <dbReference type="SAM" id="Phobius"/>
    </source>
</evidence>
<dbReference type="RefSeq" id="WP_175587777.1">
    <property type="nucleotide sequence ID" value="NZ_JABWGN010000001.1"/>
</dbReference>
<feature type="transmembrane region" description="Helical" evidence="1">
    <location>
        <begin position="253"/>
        <end position="274"/>
    </location>
</feature>
<dbReference type="AlphaFoldDB" id="A0A7Y6M0T1"/>
<keyword evidence="1" id="KW-0812">Transmembrane</keyword>
<organism evidence="2 3">
    <name type="scientific">Nonomuraea montanisoli</name>
    <dbReference type="NCBI Taxonomy" id="2741721"/>
    <lineage>
        <taxon>Bacteria</taxon>
        <taxon>Bacillati</taxon>
        <taxon>Actinomycetota</taxon>
        <taxon>Actinomycetes</taxon>
        <taxon>Streptosporangiales</taxon>
        <taxon>Streptosporangiaceae</taxon>
        <taxon>Nonomuraea</taxon>
    </lineage>
</organism>
<evidence type="ECO:0000313" key="2">
    <source>
        <dbReference type="EMBL" id="NUW30332.1"/>
    </source>
</evidence>
<accession>A0A7Y6M0T1</accession>
<evidence type="ECO:0000313" key="3">
    <source>
        <dbReference type="Proteomes" id="UP000586042"/>
    </source>
</evidence>
<feature type="transmembrane region" description="Helical" evidence="1">
    <location>
        <begin position="58"/>
        <end position="77"/>
    </location>
</feature>
<keyword evidence="3" id="KW-1185">Reference proteome</keyword>
<dbReference type="EMBL" id="JABWGN010000001">
    <property type="protein sequence ID" value="NUW30332.1"/>
    <property type="molecule type" value="Genomic_DNA"/>
</dbReference>